<evidence type="ECO:0000256" key="2">
    <source>
        <dbReference type="ARBA" id="ARBA00022723"/>
    </source>
</evidence>
<dbReference type="EMBL" id="JBHSJJ010000002">
    <property type="protein sequence ID" value="MFC4870792.1"/>
    <property type="molecule type" value="Genomic_DNA"/>
</dbReference>
<keyword evidence="3 6" id="KW-0560">Oxidoreductase</keyword>
<keyword evidence="7" id="KW-1185">Reference proteome</keyword>
<dbReference type="Pfam" id="PF12831">
    <property type="entry name" value="FAD_oxidored"/>
    <property type="match status" value="1"/>
</dbReference>
<keyword evidence="2" id="KW-0479">Metal-binding</keyword>
<evidence type="ECO:0000256" key="3">
    <source>
        <dbReference type="ARBA" id="ARBA00023002"/>
    </source>
</evidence>
<protein>
    <submittedName>
        <fullName evidence="6">FAD-dependent oxidoreductase</fullName>
        <ecNumber evidence="6">1.-.-.-</ecNumber>
    </submittedName>
</protein>
<dbReference type="Proteomes" id="UP001595818">
    <property type="component" value="Unassembled WGS sequence"/>
</dbReference>
<dbReference type="EC" id="1.-.-.-" evidence="6"/>
<keyword evidence="5" id="KW-0411">Iron-sulfur</keyword>
<dbReference type="Gene3D" id="3.50.50.60">
    <property type="entry name" value="FAD/NAD(P)-binding domain"/>
    <property type="match status" value="1"/>
</dbReference>
<dbReference type="RefSeq" id="WP_377061665.1">
    <property type="nucleotide sequence ID" value="NZ_JBHSJJ010000002.1"/>
</dbReference>
<evidence type="ECO:0000313" key="7">
    <source>
        <dbReference type="Proteomes" id="UP001595818"/>
    </source>
</evidence>
<evidence type="ECO:0000256" key="1">
    <source>
        <dbReference type="ARBA" id="ARBA00022485"/>
    </source>
</evidence>
<dbReference type="PANTHER" id="PTHR43498:SF1">
    <property type="entry name" value="COB--COM HETERODISULFIDE REDUCTASE IRON-SULFUR SUBUNIT A"/>
    <property type="match status" value="1"/>
</dbReference>
<gene>
    <name evidence="6" type="ORF">ACFPFU_03780</name>
</gene>
<proteinExistence type="predicted"/>
<accession>A0ABV9SX17</accession>
<dbReference type="SUPFAM" id="SSF51905">
    <property type="entry name" value="FAD/NAD(P)-binding domain"/>
    <property type="match status" value="1"/>
</dbReference>
<dbReference type="InterPro" id="IPR039650">
    <property type="entry name" value="HdrA-like"/>
</dbReference>
<dbReference type="GO" id="GO:0016491">
    <property type="term" value="F:oxidoreductase activity"/>
    <property type="evidence" value="ECO:0007669"/>
    <property type="project" value="UniProtKB-KW"/>
</dbReference>
<keyword evidence="4" id="KW-0408">Iron</keyword>
<organism evidence="6 7">
    <name type="scientific">Negadavirga shengliensis</name>
    <dbReference type="NCBI Taxonomy" id="1389218"/>
    <lineage>
        <taxon>Bacteria</taxon>
        <taxon>Pseudomonadati</taxon>
        <taxon>Bacteroidota</taxon>
        <taxon>Cytophagia</taxon>
        <taxon>Cytophagales</taxon>
        <taxon>Cyclobacteriaceae</taxon>
        <taxon>Negadavirga</taxon>
    </lineage>
</organism>
<evidence type="ECO:0000256" key="4">
    <source>
        <dbReference type="ARBA" id="ARBA00023004"/>
    </source>
</evidence>
<dbReference type="InterPro" id="IPR036188">
    <property type="entry name" value="FAD/NAD-bd_sf"/>
</dbReference>
<keyword evidence="1" id="KW-0004">4Fe-4S</keyword>
<dbReference type="PANTHER" id="PTHR43498">
    <property type="entry name" value="FERREDOXIN:COB-COM HETERODISULFIDE REDUCTASE SUBUNIT A"/>
    <property type="match status" value="1"/>
</dbReference>
<evidence type="ECO:0000256" key="5">
    <source>
        <dbReference type="ARBA" id="ARBA00023014"/>
    </source>
</evidence>
<name>A0ABV9SX17_9BACT</name>
<sequence length="549" mass="61355">MKRLFIFALIIQWMSCSPDGGQDHHLEVDICVYGGTAAGVMAAYSAKKMGKSVLLIEPGKYLGGMTTGGLGWTDFGNKEAVSGLALDFYRTVGRYYGKEEEWRFAPSVASKALQEYVDEADLDILFQKRIVGAEKSEKTLEAIKLEDSFNQSVKTLSVKAKVFLDCTYEGDLFPHAGVSFHVGRESADTYGESLNGVQLYPEELPDDIDSIKVNYFSRPPVNRHQFPDGVDPYVEKGNPESGLLWGISDGELAPNGSGDDKIQAYNFRVCLASDKENQAPITKPENYDPENYELLLRLIEVQESTDINDYLLIRWTMPDGIIDVNNKGGFSTDMIGMNHEYPEADYETRARIWKAHEDYTKGLLYFLGHDKRVPKALREQMLALGYCKDEFTDNDNFPHQLYVREGRRLIGEYVMTQHNCVGDEMVHDEIGLAAYGMDSHHIQRIVVDGNVKNEGDIQVHGFDPYPIAYRSITPKREECTNLLVPVSLSSSHIAFGSIRMEPVFMVLAQSAAVAASLAIDQGVMVQEVPVDQIQTILQNDPLLENKGGI</sequence>
<comment type="caution">
    <text evidence="6">The sequence shown here is derived from an EMBL/GenBank/DDBJ whole genome shotgun (WGS) entry which is preliminary data.</text>
</comment>
<reference evidence="7" key="1">
    <citation type="journal article" date="2019" name="Int. J. Syst. Evol. Microbiol.">
        <title>The Global Catalogue of Microorganisms (GCM) 10K type strain sequencing project: providing services to taxonomists for standard genome sequencing and annotation.</title>
        <authorList>
            <consortium name="The Broad Institute Genomics Platform"/>
            <consortium name="The Broad Institute Genome Sequencing Center for Infectious Disease"/>
            <person name="Wu L."/>
            <person name="Ma J."/>
        </authorList>
    </citation>
    <scope>NUCLEOTIDE SEQUENCE [LARGE SCALE GENOMIC DNA]</scope>
    <source>
        <strain evidence="7">CGMCC 4.7466</strain>
    </source>
</reference>
<evidence type="ECO:0000313" key="6">
    <source>
        <dbReference type="EMBL" id="MFC4870792.1"/>
    </source>
</evidence>